<dbReference type="InterPro" id="IPR014729">
    <property type="entry name" value="Rossmann-like_a/b/a_fold"/>
</dbReference>
<name>A0A226N2Q8_CALSU</name>
<reference evidence="17 18" key="1">
    <citation type="submission" date="2016-07" db="EMBL/GenBank/DDBJ databases">
        <title>Disparate Historic Effective Population Sizes Predicted by Modern Levels of Genome Diversity for the Scaled Quail (Callipepla squamata) and the Northern Bobwhite (Colinus virginianus): Inferences from First and Second Generation Draft Genome Assemblies for Sympatric New World Quail.</title>
        <authorList>
            <person name="Oldeschulte D.L."/>
            <person name="Halley Y.A."/>
            <person name="Bhattarai E.K."/>
            <person name="Brashear W.A."/>
            <person name="Hill J."/>
            <person name="Metz R.P."/>
            <person name="Johnson C.D."/>
            <person name="Rollins D."/>
            <person name="Peterson M.J."/>
            <person name="Bickhart D.M."/>
            <person name="Decker J.E."/>
            <person name="Seabury C.M."/>
        </authorList>
    </citation>
    <scope>NUCLEOTIDE SEQUENCE [LARGE SCALE GENOMIC DNA]</scope>
    <source>
        <strain evidence="17 18">Texas</strain>
        <tissue evidence="17">Leg muscle</tissue>
    </source>
</reference>
<evidence type="ECO:0000256" key="7">
    <source>
        <dbReference type="ARBA" id="ARBA00022679"/>
    </source>
</evidence>
<dbReference type="InterPro" id="IPR046884">
    <property type="entry name" value="MnmA-like_central"/>
</dbReference>
<evidence type="ECO:0000256" key="3">
    <source>
        <dbReference type="ARBA" id="ARBA00006191"/>
    </source>
</evidence>
<dbReference type="PANTHER" id="PTHR11933:SF5">
    <property type="entry name" value="MITOCHONDRIAL TRNA-SPECIFIC 2-THIOURIDYLASE 1"/>
    <property type="match status" value="1"/>
</dbReference>
<organism evidence="17 18">
    <name type="scientific">Callipepla squamata</name>
    <name type="common">Scaled quail</name>
    <dbReference type="NCBI Taxonomy" id="9009"/>
    <lineage>
        <taxon>Eukaryota</taxon>
        <taxon>Metazoa</taxon>
        <taxon>Chordata</taxon>
        <taxon>Craniata</taxon>
        <taxon>Vertebrata</taxon>
        <taxon>Euteleostomi</taxon>
        <taxon>Archelosauria</taxon>
        <taxon>Archosauria</taxon>
        <taxon>Dinosauria</taxon>
        <taxon>Saurischia</taxon>
        <taxon>Theropoda</taxon>
        <taxon>Coelurosauria</taxon>
        <taxon>Aves</taxon>
        <taxon>Neognathae</taxon>
        <taxon>Galloanserae</taxon>
        <taxon>Galliformes</taxon>
        <taxon>Odontophoridae</taxon>
        <taxon>Callipepla</taxon>
    </lineage>
</organism>
<evidence type="ECO:0000259" key="15">
    <source>
        <dbReference type="Pfam" id="PF20258"/>
    </source>
</evidence>
<dbReference type="InterPro" id="IPR004506">
    <property type="entry name" value="MnmA-like"/>
</dbReference>
<dbReference type="STRING" id="9009.A0A226N2Q8"/>
<dbReference type="AlphaFoldDB" id="A0A226N2Q8"/>
<evidence type="ECO:0000256" key="13">
    <source>
        <dbReference type="ARBA" id="ARBA00049564"/>
    </source>
</evidence>
<feature type="region of interest" description="Disordered" evidence="14">
    <location>
        <begin position="297"/>
        <end position="318"/>
    </location>
</feature>
<dbReference type="OrthoDB" id="3685at2759"/>
<comment type="function">
    <text evidence="1">Catalyzes the 2-thiolation of uridine at the wobble position (U34) of mitochondrial tRNA(Lys), tRNA(Glu) and tRNA(Gln). Required for the formation of 5-taurinomethyl-2-thiouridine (tm5s2U) of mitochondrial tRNA(Lys), tRNA(Glu), and tRNA(Gln) at the wobble position. ATP is required to activate the C2 atom of the wobble base.</text>
</comment>
<dbReference type="FunFam" id="2.40.30.10:FF:000057">
    <property type="entry name" value="Mitochondrial tRNA-specific 2-thiouridylase 1"/>
    <property type="match status" value="1"/>
</dbReference>
<dbReference type="GO" id="GO:0000049">
    <property type="term" value="F:tRNA binding"/>
    <property type="evidence" value="ECO:0007669"/>
    <property type="project" value="UniProtKB-KW"/>
</dbReference>
<dbReference type="Proteomes" id="UP000198323">
    <property type="component" value="Unassembled WGS sequence"/>
</dbReference>
<keyword evidence="8" id="KW-0819">tRNA processing</keyword>
<evidence type="ECO:0000256" key="8">
    <source>
        <dbReference type="ARBA" id="ARBA00022694"/>
    </source>
</evidence>
<comment type="caution">
    <text evidence="17">The sequence shown here is derived from an EMBL/GenBank/DDBJ whole genome shotgun (WGS) entry which is preliminary data.</text>
</comment>
<keyword evidence="10" id="KW-0067">ATP-binding</keyword>
<evidence type="ECO:0000259" key="16">
    <source>
        <dbReference type="Pfam" id="PF20259"/>
    </source>
</evidence>
<dbReference type="Gene3D" id="3.40.50.620">
    <property type="entry name" value="HUPs"/>
    <property type="match status" value="1"/>
</dbReference>
<dbReference type="GO" id="GO:0061708">
    <property type="term" value="F:tRNA-5-taurinomethyluridine 2-sulfurtransferase"/>
    <property type="evidence" value="ECO:0007669"/>
    <property type="project" value="UniProtKB-EC"/>
</dbReference>
<comment type="catalytic activity">
    <reaction evidence="13">
        <text>5-taurinomethyluridine(34) in tRNA + S-sulfanyl-L-cysteinyl-[protein] + AH2 + ATP = 5-taurinomethyl-2-thiouridine(34) in tRNA + L-cysteinyl-[protein] + A + AMP + diphosphate + H(+)</text>
        <dbReference type="Rhea" id="RHEA:47040"/>
        <dbReference type="Rhea" id="RHEA-COMP:10131"/>
        <dbReference type="Rhea" id="RHEA-COMP:11726"/>
        <dbReference type="Rhea" id="RHEA-COMP:11732"/>
        <dbReference type="Rhea" id="RHEA-COMP:11733"/>
        <dbReference type="ChEBI" id="CHEBI:13193"/>
        <dbReference type="ChEBI" id="CHEBI:15378"/>
        <dbReference type="ChEBI" id="CHEBI:17499"/>
        <dbReference type="ChEBI" id="CHEBI:29950"/>
        <dbReference type="ChEBI" id="CHEBI:30616"/>
        <dbReference type="ChEBI" id="CHEBI:33019"/>
        <dbReference type="ChEBI" id="CHEBI:61963"/>
        <dbReference type="ChEBI" id="CHEBI:87171"/>
        <dbReference type="ChEBI" id="CHEBI:87172"/>
        <dbReference type="ChEBI" id="CHEBI:456215"/>
        <dbReference type="EC" id="2.8.1.14"/>
    </reaction>
</comment>
<evidence type="ECO:0000256" key="11">
    <source>
        <dbReference type="ARBA" id="ARBA00022884"/>
    </source>
</evidence>
<dbReference type="InterPro" id="IPR046885">
    <property type="entry name" value="MnmA-like_C"/>
</dbReference>
<evidence type="ECO:0000256" key="1">
    <source>
        <dbReference type="ARBA" id="ARBA00003986"/>
    </source>
</evidence>
<feature type="compositionally biased region" description="Basic and acidic residues" evidence="14">
    <location>
        <begin position="301"/>
        <end position="318"/>
    </location>
</feature>
<dbReference type="SUPFAM" id="SSF52402">
    <property type="entry name" value="Adenine nucleotide alpha hydrolases-like"/>
    <property type="match status" value="1"/>
</dbReference>
<dbReference type="GO" id="GO:0005524">
    <property type="term" value="F:ATP binding"/>
    <property type="evidence" value="ECO:0007669"/>
    <property type="project" value="UniProtKB-KW"/>
</dbReference>
<dbReference type="Pfam" id="PF20259">
    <property type="entry name" value="tRNA_Me_trans_M"/>
    <property type="match status" value="1"/>
</dbReference>
<evidence type="ECO:0000256" key="4">
    <source>
        <dbReference type="ARBA" id="ARBA00011953"/>
    </source>
</evidence>
<dbReference type="PANTHER" id="PTHR11933">
    <property type="entry name" value="TRNA 5-METHYLAMINOMETHYL-2-THIOURIDYLATE -METHYLTRANSFERASE"/>
    <property type="match status" value="1"/>
</dbReference>
<dbReference type="Gene3D" id="2.40.30.10">
    <property type="entry name" value="Translation factors"/>
    <property type="match status" value="1"/>
</dbReference>
<dbReference type="EMBL" id="MCFN01000255">
    <property type="protein sequence ID" value="OXB61778.1"/>
    <property type="molecule type" value="Genomic_DNA"/>
</dbReference>
<evidence type="ECO:0000313" key="17">
    <source>
        <dbReference type="EMBL" id="OXB61778.1"/>
    </source>
</evidence>
<gene>
    <name evidence="17" type="ORF">ASZ78_007422</name>
</gene>
<keyword evidence="18" id="KW-1185">Reference proteome</keyword>
<dbReference type="EC" id="2.8.1.14" evidence="4"/>
<evidence type="ECO:0000256" key="6">
    <source>
        <dbReference type="ARBA" id="ARBA00022555"/>
    </source>
</evidence>
<dbReference type="GO" id="GO:0002143">
    <property type="term" value="P:tRNA wobble position uridine thiolation"/>
    <property type="evidence" value="ECO:0007669"/>
    <property type="project" value="TreeGrafter"/>
</dbReference>
<evidence type="ECO:0000256" key="5">
    <source>
        <dbReference type="ARBA" id="ARBA00018888"/>
    </source>
</evidence>
<keyword evidence="7" id="KW-0808">Transferase</keyword>
<dbReference type="Pfam" id="PF03054">
    <property type="entry name" value="tRNA_Me_trans"/>
    <property type="match status" value="1"/>
</dbReference>
<comment type="subcellular location">
    <subcellularLocation>
        <location evidence="2">Mitochondrion</location>
    </subcellularLocation>
</comment>
<sequence length="318" mass="36054">MQAAGRRVACAVSGGVDSAVAALLLRRRGYQVTGVFMKNWDPLDEQGACSADRDCEDAYRVCQKLDIPFHQVSYVKEYWNEVFSDLLKEYELGRTPNPDIVCNKHIKFNHFLHYAMDNLGADAIATGHYARTSLEDEEVFQQKHTKRPQGLFRNRFEVRNSWFLYTIGQRARLAGLQGAWFVVDKDVSTGDIFVAPSTDHPALYRDLLRTNRVHWIAEEPPAELVREKMMECHFRFRHQMALVPCVLTLNQDGSVWVTLVKPARALTPGQFAVFYKGGECLGSGKILRLGPSVFTMQQGRNRAEGPKKEGMDKVEPAT</sequence>
<keyword evidence="9" id="KW-0547">Nucleotide-binding</keyword>
<dbReference type="FunFam" id="3.40.50.620:FF:000104">
    <property type="entry name" value="Mitochondrial tRNA-specific 2-thiouridylase 1"/>
    <property type="match status" value="1"/>
</dbReference>
<evidence type="ECO:0000256" key="9">
    <source>
        <dbReference type="ARBA" id="ARBA00022741"/>
    </source>
</evidence>
<keyword evidence="12" id="KW-1015">Disulfide bond</keyword>
<evidence type="ECO:0000256" key="12">
    <source>
        <dbReference type="ARBA" id="ARBA00023157"/>
    </source>
</evidence>
<evidence type="ECO:0000256" key="14">
    <source>
        <dbReference type="SAM" id="MobiDB-lite"/>
    </source>
</evidence>
<proteinExistence type="inferred from homology"/>
<keyword evidence="6" id="KW-0820">tRNA-binding</keyword>
<evidence type="ECO:0000313" key="18">
    <source>
        <dbReference type="Proteomes" id="UP000198323"/>
    </source>
</evidence>
<dbReference type="Pfam" id="PF20258">
    <property type="entry name" value="tRNA_Me_trans_C"/>
    <property type="match status" value="1"/>
</dbReference>
<feature type="domain" description="tRNA-specific 2-thiouridylase MnmA-like central" evidence="16">
    <location>
        <begin position="162"/>
        <end position="195"/>
    </location>
</feature>
<evidence type="ECO:0000256" key="10">
    <source>
        <dbReference type="ARBA" id="ARBA00022840"/>
    </source>
</evidence>
<comment type="similarity">
    <text evidence="3">Belongs to the MnmA/TRMU family.</text>
</comment>
<feature type="domain" description="tRNA-specific 2-thiouridylase MnmA-like C-terminal" evidence="15">
    <location>
        <begin position="206"/>
        <end position="286"/>
    </location>
</feature>
<accession>A0A226N2Q8</accession>
<keyword evidence="11" id="KW-0694">RNA-binding</keyword>
<dbReference type="GO" id="GO:0005739">
    <property type="term" value="C:mitochondrion"/>
    <property type="evidence" value="ECO:0007669"/>
    <property type="project" value="UniProtKB-SubCell"/>
</dbReference>
<dbReference type="CDD" id="cd01998">
    <property type="entry name" value="MnmA_TRMU-like"/>
    <property type="match status" value="1"/>
</dbReference>
<protein>
    <recommendedName>
        <fullName evidence="5">Mitochondrial tRNA-specific 2-thiouridylase 1</fullName>
        <ecNumber evidence="4">2.8.1.14</ecNumber>
    </recommendedName>
</protein>
<evidence type="ECO:0000256" key="2">
    <source>
        <dbReference type="ARBA" id="ARBA00004173"/>
    </source>
</evidence>